<evidence type="ECO:0000313" key="3">
    <source>
        <dbReference type="Proteomes" id="UP000832011"/>
    </source>
</evidence>
<dbReference type="InterPro" id="IPR043991">
    <property type="entry name" value="Gp3-like"/>
</dbReference>
<evidence type="ECO:0000256" key="1">
    <source>
        <dbReference type="SAM" id="MobiDB-lite"/>
    </source>
</evidence>
<organism evidence="2 3">
    <name type="scientific">Vitreoscilla massiliensis</name>
    <dbReference type="NCBI Taxonomy" id="1689272"/>
    <lineage>
        <taxon>Bacteria</taxon>
        <taxon>Pseudomonadati</taxon>
        <taxon>Pseudomonadota</taxon>
        <taxon>Betaproteobacteria</taxon>
        <taxon>Neisseriales</taxon>
        <taxon>Neisseriaceae</taxon>
        <taxon>Vitreoscilla</taxon>
    </lineage>
</organism>
<dbReference type="EMBL" id="CP091511">
    <property type="protein sequence ID" value="UOO88306.1"/>
    <property type="molecule type" value="Genomic_DNA"/>
</dbReference>
<sequence>MIKGLAITPPVLGRISIGKVVEKNGKRMPEKDDEFTITTQVQSKGQWVKHPLDTELRQGEDSSKLRIIPIRLLFNDPDLNFRAQYSMFDHKTGRPVCVGNGETCKRMTAKGMESLACPSPMACEYGQAGYCKPYGRLNVLIGDEDELGTFVFRTTGYNSIRTLLSRLHYFSAVSNNQLASLPLALRIRGKSTTQSFRQAIFYVDITTRPEHSLAQSIAMATETNLNRQQAGFDQQALDHAAKLGFANGEFEVTEDEGLEVVEEFYPTTNQEPPSGIEVQSTTSLKQKLLPKTQEAAP</sequence>
<feature type="region of interest" description="Disordered" evidence="1">
    <location>
        <begin position="267"/>
        <end position="297"/>
    </location>
</feature>
<proteinExistence type="predicted"/>
<dbReference type="Proteomes" id="UP000832011">
    <property type="component" value="Chromosome"/>
</dbReference>
<gene>
    <name evidence="2" type="ORF">LVJ82_12580</name>
</gene>
<dbReference type="RefSeq" id="WP_058358009.1">
    <property type="nucleotide sequence ID" value="NZ_CABKVG010000010.1"/>
</dbReference>
<accession>A0ABY4DXR4</accession>
<feature type="compositionally biased region" description="Polar residues" evidence="1">
    <location>
        <begin position="267"/>
        <end position="285"/>
    </location>
</feature>
<keyword evidence="3" id="KW-1185">Reference proteome</keyword>
<evidence type="ECO:0000313" key="2">
    <source>
        <dbReference type="EMBL" id="UOO88306.1"/>
    </source>
</evidence>
<name>A0ABY4DXR4_9NEIS</name>
<evidence type="ECO:0008006" key="4">
    <source>
        <dbReference type="Google" id="ProtNLM"/>
    </source>
</evidence>
<protein>
    <recommendedName>
        <fullName evidence="4">Hydrolase or metal-binding protein</fullName>
    </recommendedName>
</protein>
<reference evidence="2 3" key="1">
    <citation type="journal article" date="2022" name="Res Sq">
        <title>Evolution of multicellular longitudinally dividing oral cavity symbionts (Neisseriaceae).</title>
        <authorList>
            <person name="Nyongesa S."/>
            <person name="Weber P."/>
            <person name="Bernet E."/>
            <person name="Pullido F."/>
            <person name="Nieckarz M."/>
            <person name="Delaby M."/>
            <person name="Nieves C."/>
            <person name="Viehboeck T."/>
            <person name="Krause N."/>
            <person name="Rivera-Millot A."/>
            <person name="Nakamura A."/>
            <person name="Vischer N."/>
            <person name="VanNieuwenhze M."/>
            <person name="Brun Y."/>
            <person name="Cava F."/>
            <person name="Bulgheresi S."/>
            <person name="Veyrier F."/>
        </authorList>
    </citation>
    <scope>NUCLEOTIDE SEQUENCE [LARGE SCALE GENOMIC DNA]</scope>
    <source>
        <strain evidence="2 3">SN4</strain>
    </source>
</reference>
<dbReference type="Pfam" id="PF18897">
    <property type="entry name" value="Gp3-like"/>
    <property type="match status" value="1"/>
</dbReference>